<name>M4BJD4_HYAAE</name>
<dbReference type="InParanoid" id="M4BJD4"/>
<dbReference type="AlphaFoldDB" id="M4BJD4"/>
<dbReference type="HOGENOM" id="CLU_2578987_0_0_1"/>
<protein>
    <submittedName>
        <fullName evidence="1">Uncharacterized protein</fullName>
    </submittedName>
</protein>
<reference evidence="2" key="1">
    <citation type="journal article" date="2010" name="Science">
        <title>Signatures of adaptation to obligate biotrophy in the Hyaloperonospora arabidopsidis genome.</title>
        <authorList>
            <person name="Baxter L."/>
            <person name="Tripathy S."/>
            <person name="Ishaque N."/>
            <person name="Boot N."/>
            <person name="Cabral A."/>
            <person name="Kemen E."/>
            <person name="Thines M."/>
            <person name="Ah-Fong A."/>
            <person name="Anderson R."/>
            <person name="Badejoko W."/>
            <person name="Bittner-Eddy P."/>
            <person name="Boore J.L."/>
            <person name="Chibucos M.C."/>
            <person name="Coates M."/>
            <person name="Dehal P."/>
            <person name="Delehaunty K."/>
            <person name="Dong S."/>
            <person name="Downton P."/>
            <person name="Dumas B."/>
            <person name="Fabro G."/>
            <person name="Fronick C."/>
            <person name="Fuerstenberg S.I."/>
            <person name="Fulton L."/>
            <person name="Gaulin E."/>
            <person name="Govers F."/>
            <person name="Hughes L."/>
            <person name="Humphray S."/>
            <person name="Jiang R.H."/>
            <person name="Judelson H."/>
            <person name="Kamoun S."/>
            <person name="Kyung K."/>
            <person name="Meijer H."/>
            <person name="Minx P."/>
            <person name="Morris P."/>
            <person name="Nelson J."/>
            <person name="Phuntumart V."/>
            <person name="Qutob D."/>
            <person name="Rehmany A."/>
            <person name="Rougon-Cardoso A."/>
            <person name="Ryden P."/>
            <person name="Torto-Alalibo T."/>
            <person name="Studholme D."/>
            <person name="Wang Y."/>
            <person name="Win J."/>
            <person name="Wood J."/>
            <person name="Clifton S.W."/>
            <person name="Rogers J."/>
            <person name="Van den Ackerveken G."/>
            <person name="Jones J.D."/>
            <person name="McDowell J.M."/>
            <person name="Beynon J."/>
            <person name="Tyler B.M."/>
        </authorList>
    </citation>
    <scope>NUCLEOTIDE SEQUENCE [LARGE SCALE GENOMIC DNA]</scope>
    <source>
        <strain evidence="2">Emoy2</strain>
    </source>
</reference>
<dbReference type="VEuPathDB" id="FungiDB:HpaG806512"/>
<organism evidence="1 2">
    <name type="scientific">Hyaloperonospora arabidopsidis (strain Emoy2)</name>
    <name type="common">Downy mildew agent</name>
    <name type="synonym">Peronospora arabidopsidis</name>
    <dbReference type="NCBI Taxonomy" id="559515"/>
    <lineage>
        <taxon>Eukaryota</taxon>
        <taxon>Sar</taxon>
        <taxon>Stramenopiles</taxon>
        <taxon>Oomycota</taxon>
        <taxon>Peronosporomycetes</taxon>
        <taxon>Peronosporales</taxon>
        <taxon>Peronosporaceae</taxon>
        <taxon>Hyaloperonospora</taxon>
    </lineage>
</organism>
<evidence type="ECO:0000313" key="2">
    <source>
        <dbReference type="Proteomes" id="UP000011713"/>
    </source>
</evidence>
<dbReference type="EnsemblProtists" id="HpaT806512">
    <property type="protein sequence ID" value="HpaP806512"/>
    <property type="gene ID" value="HpaG806512"/>
</dbReference>
<evidence type="ECO:0000313" key="1">
    <source>
        <dbReference type="EnsemblProtists" id="HpaP806512"/>
    </source>
</evidence>
<keyword evidence="2" id="KW-1185">Reference proteome</keyword>
<accession>M4BJD4</accession>
<proteinExistence type="predicted"/>
<dbReference type="Proteomes" id="UP000011713">
    <property type="component" value="Unassembled WGS sequence"/>
</dbReference>
<dbReference type="EMBL" id="JH598320">
    <property type="status" value="NOT_ANNOTATED_CDS"/>
    <property type="molecule type" value="Genomic_DNA"/>
</dbReference>
<sequence>MSAMFAHSRLKLLRLHNIREVSPYHLTLACLPDCLECFIHDWDLHLNDRIIIHYLTRPRETRAIIVSVGHDTTHIYECEAD</sequence>
<reference evidence="1" key="2">
    <citation type="submission" date="2015-06" db="UniProtKB">
        <authorList>
            <consortium name="EnsemblProtists"/>
        </authorList>
    </citation>
    <scope>IDENTIFICATION</scope>
    <source>
        <strain evidence="1">Emoy2</strain>
    </source>
</reference>